<dbReference type="PANTHER" id="PTHR11158">
    <property type="entry name" value="MSF1/PX19 RELATED"/>
    <property type="match status" value="1"/>
</dbReference>
<feature type="domain" description="PRELI/MSF1" evidence="1">
    <location>
        <begin position="1"/>
        <end position="232"/>
    </location>
</feature>
<dbReference type="Pfam" id="PF04707">
    <property type="entry name" value="PRELI"/>
    <property type="match status" value="1"/>
</dbReference>
<sequence length="246" mass="27088">MVLTHTTNHTYSHPFPTVTLAYFLRYSSPKLNPFSTHVLSTDTIDSRLDPATGRLHTTRIHLKKSRLPAPVFKLLPASITGGGSAEKASYVLETSVVDVREGWMRTESRNLNFMNVLSVVEKQDFSLPANAPADAATDVATTVIYRSRLGERLRGGKKDQTSQANAAVAVAEQLPEQTQGGGRWLSGWVSGLGARGIQRSIENLASSKTQDQMGKSREGMRVVLERLRKNGVVGVLEMMRRERQLA</sequence>
<reference evidence="2" key="1">
    <citation type="journal article" date="2020" name="Phytopathology">
        <title>Genome Sequence Resources of Colletotrichum truncatum, C. plurivorum, C. musicola, and C. sojae: Four Species Pathogenic to Soybean (Glycine max).</title>
        <authorList>
            <person name="Rogerio F."/>
            <person name="Boufleur T.R."/>
            <person name="Ciampi-Guillardi M."/>
            <person name="Sukno S.A."/>
            <person name="Thon M.R."/>
            <person name="Massola Junior N.S."/>
            <person name="Baroncelli R."/>
        </authorList>
    </citation>
    <scope>NUCLEOTIDE SEQUENCE</scope>
    <source>
        <strain evidence="2">LFN00145</strain>
    </source>
</reference>
<evidence type="ECO:0000313" key="3">
    <source>
        <dbReference type="Proteomes" id="UP000654918"/>
    </source>
</evidence>
<dbReference type="AlphaFoldDB" id="A0A8H6K9F9"/>
<dbReference type="PROSITE" id="PS50904">
    <property type="entry name" value="PRELI_MSF1"/>
    <property type="match status" value="1"/>
</dbReference>
<comment type="caution">
    <text evidence="2">The sequence shown here is derived from an EMBL/GenBank/DDBJ whole genome shotgun (WGS) entry which is preliminary data.</text>
</comment>
<proteinExistence type="predicted"/>
<name>A0A8H6K9F9_9PEZI</name>
<dbReference type="InterPro" id="IPR037365">
    <property type="entry name" value="Slowmo/Ups"/>
</dbReference>
<dbReference type="Proteomes" id="UP000654918">
    <property type="component" value="Unassembled WGS sequence"/>
</dbReference>
<dbReference type="InterPro" id="IPR006797">
    <property type="entry name" value="PRELI/MSF1_dom"/>
</dbReference>
<gene>
    <name evidence="2" type="ORF">CPLU01_09246</name>
</gene>
<accession>A0A8H6K9F9</accession>
<dbReference type="EMBL" id="WIGO01000142">
    <property type="protein sequence ID" value="KAF6827173.1"/>
    <property type="molecule type" value="Genomic_DNA"/>
</dbReference>
<protein>
    <submittedName>
        <fullName evidence="2">PRELI-like family protein</fullName>
    </submittedName>
</protein>
<keyword evidence="3" id="KW-1185">Reference proteome</keyword>
<evidence type="ECO:0000313" key="2">
    <source>
        <dbReference type="EMBL" id="KAF6827173.1"/>
    </source>
</evidence>
<dbReference type="GO" id="GO:0005758">
    <property type="term" value="C:mitochondrial intermembrane space"/>
    <property type="evidence" value="ECO:0007669"/>
    <property type="project" value="InterPro"/>
</dbReference>
<evidence type="ECO:0000259" key="1">
    <source>
        <dbReference type="PROSITE" id="PS50904"/>
    </source>
</evidence>
<organism evidence="2 3">
    <name type="scientific">Colletotrichum plurivorum</name>
    <dbReference type="NCBI Taxonomy" id="2175906"/>
    <lineage>
        <taxon>Eukaryota</taxon>
        <taxon>Fungi</taxon>
        <taxon>Dikarya</taxon>
        <taxon>Ascomycota</taxon>
        <taxon>Pezizomycotina</taxon>
        <taxon>Sordariomycetes</taxon>
        <taxon>Hypocreomycetidae</taxon>
        <taxon>Glomerellales</taxon>
        <taxon>Glomerellaceae</taxon>
        <taxon>Colletotrichum</taxon>
        <taxon>Colletotrichum orchidearum species complex</taxon>
    </lineage>
</organism>